<keyword evidence="4 8" id="KW-0812">Transmembrane</keyword>
<evidence type="ECO:0000256" key="3">
    <source>
        <dbReference type="ARBA" id="ARBA00022475"/>
    </source>
</evidence>
<dbReference type="EMBL" id="BMAT01002771">
    <property type="protein sequence ID" value="GFS13563.1"/>
    <property type="molecule type" value="Genomic_DNA"/>
</dbReference>
<dbReference type="PROSITE" id="PS01186">
    <property type="entry name" value="EGF_2"/>
    <property type="match status" value="1"/>
</dbReference>
<feature type="transmembrane region" description="Helical" evidence="8">
    <location>
        <begin position="641"/>
        <end position="660"/>
    </location>
</feature>
<feature type="region of interest" description="Disordered" evidence="7">
    <location>
        <begin position="765"/>
        <end position="807"/>
    </location>
</feature>
<dbReference type="GO" id="GO:0005886">
    <property type="term" value="C:plasma membrane"/>
    <property type="evidence" value="ECO:0007669"/>
    <property type="project" value="UniProtKB-SubCell"/>
</dbReference>
<evidence type="ECO:0000313" key="13">
    <source>
        <dbReference type="Proteomes" id="UP000762676"/>
    </source>
</evidence>
<keyword evidence="9" id="KW-0732">Signal</keyword>
<feature type="domain" description="EGF-like" evidence="10 11">
    <location>
        <begin position="503"/>
        <end position="514"/>
    </location>
</feature>
<evidence type="ECO:0000259" key="11">
    <source>
        <dbReference type="PROSITE" id="PS01186"/>
    </source>
</evidence>
<comment type="subcellular location">
    <subcellularLocation>
        <location evidence="1">Cell membrane</location>
        <topology evidence="1">Multi-pass membrane protein</topology>
    </subcellularLocation>
</comment>
<evidence type="ECO:0000256" key="8">
    <source>
        <dbReference type="SAM" id="Phobius"/>
    </source>
</evidence>
<dbReference type="InterPro" id="IPR000742">
    <property type="entry name" value="EGF"/>
</dbReference>
<keyword evidence="5 8" id="KW-1133">Transmembrane helix</keyword>
<feature type="compositionally biased region" description="Basic residues" evidence="7">
    <location>
        <begin position="793"/>
        <end position="807"/>
    </location>
</feature>
<evidence type="ECO:0000259" key="10">
    <source>
        <dbReference type="PROSITE" id="PS00022"/>
    </source>
</evidence>
<evidence type="ECO:0000256" key="5">
    <source>
        <dbReference type="ARBA" id="ARBA00022989"/>
    </source>
</evidence>
<dbReference type="PANTHER" id="PTHR14319:SF3">
    <property type="entry name" value="TRANSMEMBRANE PROTEIN-LIKE PROTEIN"/>
    <property type="match status" value="1"/>
</dbReference>
<feature type="transmembrane region" description="Helical" evidence="8">
    <location>
        <begin position="577"/>
        <end position="600"/>
    </location>
</feature>
<comment type="caution">
    <text evidence="12">The sequence shown here is derived from an EMBL/GenBank/DDBJ whole genome shotgun (WGS) entry which is preliminary data.</text>
</comment>
<proteinExistence type="inferred from homology"/>
<organism evidence="12 13">
    <name type="scientific">Elysia marginata</name>
    <dbReference type="NCBI Taxonomy" id="1093978"/>
    <lineage>
        <taxon>Eukaryota</taxon>
        <taxon>Metazoa</taxon>
        <taxon>Spiralia</taxon>
        <taxon>Lophotrochozoa</taxon>
        <taxon>Mollusca</taxon>
        <taxon>Gastropoda</taxon>
        <taxon>Heterobranchia</taxon>
        <taxon>Euthyneura</taxon>
        <taxon>Panpulmonata</taxon>
        <taxon>Sacoglossa</taxon>
        <taxon>Placobranchoidea</taxon>
        <taxon>Plakobranchidae</taxon>
        <taxon>Elysia</taxon>
    </lineage>
</organism>
<accession>A0AAV4ISP4</accession>
<dbReference type="PANTHER" id="PTHR14319">
    <property type="entry name" value="FIVE-SPAN TRANSMEMBRANE PROTEIN M83"/>
    <property type="match status" value="1"/>
</dbReference>
<evidence type="ECO:0000256" key="1">
    <source>
        <dbReference type="ARBA" id="ARBA00004651"/>
    </source>
</evidence>
<protein>
    <submittedName>
        <fullName evidence="12">Transmembrane protein 8B</fullName>
    </submittedName>
</protein>
<evidence type="ECO:0000256" key="4">
    <source>
        <dbReference type="ARBA" id="ARBA00022692"/>
    </source>
</evidence>
<keyword evidence="3" id="KW-1003">Cell membrane</keyword>
<keyword evidence="6 8" id="KW-0472">Membrane</keyword>
<evidence type="ECO:0000256" key="6">
    <source>
        <dbReference type="ARBA" id="ARBA00023136"/>
    </source>
</evidence>
<gene>
    <name evidence="12" type="ORF">ElyMa_001400100</name>
</gene>
<feature type="signal peptide" evidence="9">
    <location>
        <begin position="1"/>
        <end position="19"/>
    </location>
</feature>
<dbReference type="InterPro" id="IPR021910">
    <property type="entry name" value="NGX6/PGAP6/MYMK"/>
</dbReference>
<feature type="compositionally biased region" description="Polar residues" evidence="7">
    <location>
        <begin position="776"/>
        <end position="790"/>
    </location>
</feature>
<feature type="transmembrane region" description="Helical" evidence="8">
    <location>
        <begin position="528"/>
        <end position="549"/>
    </location>
</feature>
<name>A0AAV4ISP4_9GAST</name>
<sequence length="807" mass="89182">MQLKQITWILAVLASSINAWPQPSESINWDLRRSLVEYKMYAAVNLGRIDVPLHTLAVNISVAVERNDNSCPVKDVIVFASTDGIPVVSRDGEAFPNNTFTNASTVYNITVLSNNETASWVLEGVTPGSLFLMAVMPNPDSRIKQKGLGKSCRYYLTTRAKVIFFKEKDIEPLHMGHKDLFITHSNQQQIFSFQVPVDSLFYEVEIKGCNSMNDSCPVKIFVLESLGPLLHDSKSGQCVMVNRSCSVKMMAPIVQSASYLVVSAEKDVNISLNVHIKSSECVKRLRPNMTEPLSENFQTELDAGESLCSFAGQLGRETPSGAAEGSSFFDHFVAWDEHTSPHTIISEKVSDVDFIVQRFNLRTADTGSSLRLDVQVPSLEDLDRKGGENNSSNVRVDLCLIPRRLVSPKSCGEGKLIQVALEKGKPNKHHIIVPYPPGGVWYISLQSACYEQDKKSSERIPKPCTKPVVTNVTVHLSPCVDGGCGEYGSCNLYLGAGLLYSACDCFSGWRGYGCNDGSQAESATIEKLAVYLLTLSNLAFLPGICLAVYRRFYTEALVYAYNMFFSTFYHACDTSRIYQLCILEYNTLSFADFFASLMSFWVTLMAMARLPAYPRALLHVCGAVLIALGEVHNRHGLIEQMLPLALGIAVMFLSWGIEIYKRKRLFPSRARLLKFVLPGVALAVLGLVLNLALETKENYKYVHSSWHVLEATAICFLLPPHTSSLARRKTGALSIQSGDISQHPLVGTSGDEDPVLSHITLQRADQAERGGDGSLPGSSPESTGGISQNGFRLHNRTNRRQNRNFIL</sequence>
<comment type="similarity">
    <text evidence="2">Belongs to the TMEM8 family.</text>
</comment>
<dbReference type="AlphaFoldDB" id="A0AAV4ISP4"/>
<keyword evidence="13" id="KW-1185">Reference proteome</keyword>
<evidence type="ECO:0000256" key="7">
    <source>
        <dbReference type="SAM" id="MobiDB-lite"/>
    </source>
</evidence>
<reference evidence="12 13" key="1">
    <citation type="journal article" date="2021" name="Elife">
        <title>Chloroplast acquisition without the gene transfer in kleptoplastic sea slugs, Plakobranchus ocellatus.</title>
        <authorList>
            <person name="Maeda T."/>
            <person name="Takahashi S."/>
            <person name="Yoshida T."/>
            <person name="Shimamura S."/>
            <person name="Takaki Y."/>
            <person name="Nagai Y."/>
            <person name="Toyoda A."/>
            <person name="Suzuki Y."/>
            <person name="Arimoto A."/>
            <person name="Ishii H."/>
            <person name="Satoh N."/>
            <person name="Nishiyama T."/>
            <person name="Hasebe M."/>
            <person name="Maruyama T."/>
            <person name="Minagawa J."/>
            <person name="Obokata J."/>
            <person name="Shigenobu S."/>
        </authorList>
    </citation>
    <scope>NUCLEOTIDE SEQUENCE [LARGE SCALE GENOMIC DNA]</scope>
</reference>
<dbReference type="Pfam" id="PF12036">
    <property type="entry name" value="DUF3522"/>
    <property type="match status" value="1"/>
</dbReference>
<evidence type="ECO:0000256" key="2">
    <source>
        <dbReference type="ARBA" id="ARBA00005542"/>
    </source>
</evidence>
<feature type="transmembrane region" description="Helical" evidence="8">
    <location>
        <begin position="672"/>
        <end position="693"/>
    </location>
</feature>
<dbReference type="Proteomes" id="UP000762676">
    <property type="component" value="Unassembled WGS sequence"/>
</dbReference>
<feature type="chain" id="PRO_5043797573" evidence="9">
    <location>
        <begin position="20"/>
        <end position="807"/>
    </location>
</feature>
<dbReference type="PROSITE" id="PS00022">
    <property type="entry name" value="EGF_1"/>
    <property type="match status" value="1"/>
</dbReference>
<evidence type="ECO:0000313" key="12">
    <source>
        <dbReference type="EMBL" id="GFS13563.1"/>
    </source>
</evidence>
<evidence type="ECO:0000256" key="9">
    <source>
        <dbReference type="SAM" id="SignalP"/>
    </source>
</evidence>